<sequence length="80" mass="8901">MDIMTMGCDIRARFPKWGWRDSHTSASIRDPRYRDLLSPSYPTAPLSSSAAQAGGRKMKNAPSVSSQDSPLAKERKDMTQ</sequence>
<name>G3IJQ8_CRIGR</name>
<dbReference type="AlphaFoldDB" id="G3IJQ8"/>
<evidence type="ECO:0000313" key="2">
    <source>
        <dbReference type="EMBL" id="EGW15293.1"/>
    </source>
</evidence>
<evidence type="ECO:0000313" key="3">
    <source>
        <dbReference type="Proteomes" id="UP000001075"/>
    </source>
</evidence>
<organism evidence="2 3">
    <name type="scientific">Cricetulus griseus</name>
    <name type="common">Chinese hamster</name>
    <name type="synonym">Cricetulus barabensis griseus</name>
    <dbReference type="NCBI Taxonomy" id="10029"/>
    <lineage>
        <taxon>Eukaryota</taxon>
        <taxon>Metazoa</taxon>
        <taxon>Chordata</taxon>
        <taxon>Craniata</taxon>
        <taxon>Vertebrata</taxon>
        <taxon>Euteleostomi</taxon>
        <taxon>Mammalia</taxon>
        <taxon>Eutheria</taxon>
        <taxon>Euarchontoglires</taxon>
        <taxon>Glires</taxon>
        <taxon>Rodentia</taxon>
        <taxon>Myomorpha</taxon>
        <taxon>Muroidea</taxon>
        <taxon>Cricetidae</taxon>
        <taxon>Cricetinae</taxon>
        <taxon>Cricetulus</taxon>
    </lineage>
</organism>
<dbReference type="EMBL" id="JH003379">
    <property type="protein sequence ID" value="EGW15293.1"/>
    <property type="molecule type" value="Genomic_DNA"/>
</dbReference>
<dbReference type="Proteomes" id="UP000001075">
    <property type="component" value="Unassembled WGS sequence"/>
</dbReference>
<feature type="region of interest" description="Disordered" evidence="1">
    <location>
        <begin position="21"/>
        <end position="80"/>
    </location>
</feature>
<feature type="compositionally biased region" description="Basic and acidic residues" evidence="1">
    <location>
        <begin position="71"/>
        <end position="80"/>
    </location>
</feature>
<evidence type="ECO:0000256" key="1">
    <source>
        <dbReference type="SAM" id="MobiDB-lite"/>
    </source>
</evidence>
<proteinExistence type="predicted"/>
<protein>
    <submittedName>
        <fullName evidence="2">Uncharacterized protein</fullName>
    </submittedName>
</protein>
<feature type="compositionally biased region" description="Basic and acidic residues" evidence="1">
    <location>
        <begin position="21"/>
        <end position="35"/>
    </location>
</feature>
<dbReference type="InParanoid" id="G3IJQ8"/>
<accession>G3IJQ8</accession>
<gene>
    <name evidence="2" type="ORF">I79_024094</name>
</gene>
<reference evidence="3" key="1">
    <citation type="journal article" date="2011" name="Nat. Biotechnol.">
        <title>The genomic sequence of the Chinese hamster ovary (CHO)-K1 cell line.</title>
        <authorList>
            <person name="Xu X."/>
            <person name="Nagarajan H."/>
            <person name="Lewis N.E."/>
            <person name="Pan S."/>
            <person name="Cai Z."/>
            <person name="Liu X."/>
            <person name="Chen W."/>
            <person name="Xie M."/>
            <person name="Wang W."/>
            <person name="Hammond S."/>
            <person name="Andersen M.R."/>
            <person name="Neff N."/>
            <person name="Passarelli B."/>
            <person name="Koh W."/>
            <person name="Fan H.C."/>
            <person name="Wang J."/>
            <person name="Gui Y."/>
            <person name="Lee K.H."/>
            <person name="Betenbaugh M.J."/>
            <person name="Quake S.R."/>
            <person name="Famili I."/>
            <person name="Palsson B.O."/>
            <person name="Wang J."/>
        </authorList>
    </citation>
    <scope>NUCLEOTIDE SEQUENCE [LARGE SCALE GENOMIC DNA]</scope>
    <source>
        <strain evidence="3">CHO K1 cell line</strain>
    </source>
</reference>